<protein>
    <submittedName>
        <fullName evidence="3">GNAT family N-acetyltransferase</fullName>
    </submittedName>
</protein>
<comment type="caution">
    <text evidence="3">The sequence shown here is derived from an EMBL/GenBank/DDBJ whole genome shotgun (WGS) entry which is preliminary data.</text>
</comment>
<dbReference type="EMBL" id="BAAAGX010000010">
    <property type="protein sequence ID" value="GAA0239683.1"/>
    <property type="molecule type" value="Genomic_DNA"/>
</dbReference>
<reference evidence="3 4" key="1">
    <citation type="journal article" date="2019" name="Int. J. Syst. Evol. Microbiol.">
        <title>The Global Catalogue of Microorganisms (GCM) 10K type strain sequencing project: providing services to taxonomists for standard genome sequencing and annotation.</title>
        <authorList>
            <consortium name="The Broad Institute Genomics Platform"/>
            <consortium name="The Broad Institute Genome Sequencing Center for Infectious Disease"/>
            <person name="Wu L."/>
            <person name="Ma J."/>
        </authorList>
    </citation>
    <scope>NUCLEOTIDE SEQUENCE [LARGE SCALE GENOMIC DNA]</scope>
    <source>
        <strain evidence="3 4">JCM 10425</strain>
    </source>
</reference>
<evidence type="ECO:0000259" key="2">
    <source>
        <dbReference type="PROSITE" id="PS51186"/>
    </source>
</evidence>
<feature type="region of interest" description="Disordered" evidence="1">
    <location>
        <begin position="1"/>
        <end position="43"/>
    </location>
</feature>
<dbReference type="InterPro" id="IPR016181">
    <property type="entry name" value="Acyl_CoA_acyltransferase"/>
</dbReference>
<dbReference type="Gene3D" id="3.40.630.30">
    <property type="match status" value="1"/>
</dbReference>
<organism evidence="3 4">
    <name type="scientific">Cryptosporangium japonicum</name>
    <dbReference type="NCBI Taxonomy" id="80872"/>
    <lineage>
        <taxon>Bacteria</taxon>
        <taxon>Bacillati</taxon>
        <taxon>Actinomycetota</taxon>
        <taxon>Actinomycetes</taxon>
        <taxon>Cryptosporangiales</taxon>
        <taxon>Cryptosporangiaceae</taxon>
        <taxon>Cryptosporangium</taxon>
    </lineage>
</organism>
<dbReference type="PROSITE" id="PS51186">
    <property type="entry name" value="GNAT"/>
    <property type="match status" value="1"/>
</dbReference>
<dbReference type="PANTHER" id="PTHR43792:SF16">
    <property type="entry name" value="N-ACETYLTRANSFERASE DOMAIN-CONTAINING PROTEIN"/>
    <property type="match status" value="1"/>
</dbReference>
<dbReference type="PANTHER" id="PTHR43792">
    <property type="entry name" value="GNAT FAMILY, PUTATIVE (AFU_ORTHOLOGUE AFUA_3G00765)-RELATED-RELATED"/>
    <property type="match status" value="1"/>
</dbReference>
<sequence length="232" mass="25924">MLKIETTNATNPAARTLLTRGPPLTRTPREGTADRQDRRPPDCVPMSAYLHTERLTLRRFTAADADLLIELDSDPEVMRYLTGGAPTAPDDVRGRDLPGILAGYERWGGDFGVFAAEDTDRRAFVGWFFLRPEPGGPRDEAELGYRLRRAEWGRGYATEGARTLLEKAFTELGVRTVWAETMTVNQSSRRVLEKIGMTVTGTLDTPPDMRTIDGAEYGGVRYEITRESSARR</sequence>
<evidence type="ECO:0000313" key="4">
    <source>
        <dbReference type="Proteomes" id="UP001500967"/>
    </source>
</evidence>
<dbReference type="SUPFAM" id="SSF55729">
    <property type="entry name" value="Acyl-CoA N-acyltransferases (Nat)"/>
    <property type="match status" value="1"/>
</dbReference>
<name>A0ABN0U5T0_9ACTN</name>
<feature type="compositionally biased region" description="Low complexity" evidence="1">
    <location>
        <begin position="15"/>
        <end position="26"/>
    </location>
</feature>
<dbReference type="InterPro" id="IPR051531">
    <property type="entry name" value="N-acetyltransferase"/>
</dbReference>
<dbReference type="InterPro" id="IPR000182">
    <property type="entry name" value="GNAT_dom"/>
</dbReference>
<feature type="domain" description="N-acetyltransferase" evidence="2">
    <location>
        <begin position="55"/>
        <end position="227"/>
    </location>
</feature>
<evidence type="ECO:0000256" key="1">
    <source>
        <dbReference type="SAM" id="MobiDB-lite"/>
    </source>
</evidence>
<feature type="compositionally biased region" description="Polar residues" evidence="1">
    <location>
        <begin position="1"/>
        <end position="13"/>
    </location>
</feature>
<dbReference type="Pfam" id="PF13302">
    <property type="entry name" value="Acetyltransf_3"/>
    <property type="match status" value="1"/>
</dbReference>
<evidence type="ECO:0000313" key="3">
    <source>
        <dbReference type="EMBL" id="GAA0239683.1"/>
    </source>
</evidence>
<accession>A0ABN0U5T0</accession>
<dbReference type="Proteomes" id="UP001500967">
    <property type="component" value="Unassembled WGS sequence"/>
</dbReference>
<gene>
    <name evidence="3" type="ORF">GCM10009539_26210</name>
</gene>
<feature type="compositionally biased region" description="Basic and acidic residues" evidence="1">
    <location>
        <begin position="27"/>
        <end position="41"/>
    </location>
</feature>
<proteinExistence type="predicted"/>
<keyword evidence="4" id="KW-1185">Reference proteome</keyword>